<dbReference type="GO" id="GO:0016020">
    <property type="term" value="C:membrane"/>
    <property type="evidence" value="ECO:0007669"/>
    <property type="project" value="InterPro"/>
</dbReference>
<dbReference type="EMBL" id="PDYG01000028">
    <property type="protein sequence ID" value="PHU37839.1"/>
    <property type="molecule type" value="Genomic_DNA"/>
</dbReference>
<dbReference type="Proteomes" id="UP000224563">
    <property type="component" value="Unassembled WGS sequence"/>
</dbReference>
<dbReference type="SMART" id="SM00283">
    <property type="entry name" value="MA"/>
    <property type="match status" value="1"/>
</dbReference>
<dbReference type="PANTHER" id="PTHR32089:SF112">
    <property type="entry name" value="LYSOZYME-LIKE PROTEIN-RELATED"/>
    <property type="match status" value="1"/>
</dbReference>
<evidence type="ECO:0000259" key="4">
    <source>
        <dbReference type="PROSITE" id="PS50111"/>
    </source>
</evidence>
<keyword evidence="6" id="KW-1185">Reference proteome</keyword>
<feature type="domain" description="Methyl-accepting transducer" evidence="4">
    <location>
        <begin position="207"/>
        <end position="457"/>
    </location>
</feature>
<gene>
    <name evidence="5" type="ORF">CSX02_05835</name>
</gene>
<comment type="caution">
    <text evidence="5">The sequence shown here is derived from an EMBL/GenBank/DDBJ whole genome shotgun (WGS) entry which is preliminary data.</text>
</comment>
<keyword evidence="3" id="KW-0472">Membrane</keyword>
<dbReference type="AlphaFoldDB" id="A0A2G3E3L4"/>
<reference evidence="5 6" key="1">
    <citation type="submission" date="2017-10" db="EMBL/GenBank/DDBJ databases">
        <title>Resolving the taxonomy of Roseburia spp., Eubacterium rectale and Agathobacter spp. through phylogenomic analysis.</title>
        <authorList>
            <person name="Sheridan P.O."/>
            <person name="Walker A.W."/>
            <person name="Duncan S.H."/>
            <person name="Scott K.P."/>
            <person name="Toole P.W.O."/>
            <person name="Luis P."/>
            <person name="Flint H.J."/>
        </authorList>
    </citation>
    <scope>NUCLEOTIDE SEQUENCE [LARGE SCALE GENOMIC DNA]</scope>
    <source>
        <strain evidence="5 6">JK623</strain>
    </source>
</reference>
<feature type="transmembrane region" description="Helical" evidence="3">
    <location>
        <begin position="90"/>
        <end position="107"/>
    </location>
</feature>
<accession>A0A2G3E3L4</accession>
<evidence type="ECO:0000313" key="6">
    <source>
        <dbReference type="Proteomes" id="UP000224563"/>
    </source>
</evidence>
<dbReference type="RefSeq" id="WP_099385981.1">
    <property type="nucleotide sequence ID" value="NZ_JANSWH010000078.1"/>
</dbReference>
<feature type="transmembrane region" description="Helical" evidence="3">
    <location>
        <begin position="144"/>
        <end position="162"/>
    </location>
</feature>
<dbReference type="Gene3D" id="1.10.287.950">
    <property type="entry name" value="Methyl-accepting chemotaxis protein"/>
    <property type="match status" value="1"/>
</dbReference>
<feature type="transmembrane region" description="Helical" evidence="3">
    <location>
        <begin position="37"/>
        <end position="59"/>
    </location>
</feature>
<name>A0A2G3E3L4_9FIRM</name>
<dbReference type="Pfam" id="PF00015">
    <property type="entry name" value="MCPsignal"/>
    <property type="match status" value="1"/>
</dbReference>
<evidence type="ECO:0000256" key="3">
    <source>
        <dbReference type="SAM" id="Phobius"/>
    </source>
</evidence>
<evidence type="ECO:0000256" key="2">
    <source>
        <dbReference type="PROSITE-ProRule" id="PRU00284"/>
    </source>
</evidence>
<evidence type="ECO:0000256" key="1">
    <source>
        <dbReference type="ARBA" id="ARBA00023224"/>
    </source>
</evidence>
<dbReference type="PANTHER" id="PTHR32089">
    <property type="entry name" value="METHYL-ACCEPTING CHEMOTAXIS PROTEIN MCPB"/>
    <property type="match status" value="1"/>
</dbReference>
<organism evidence="5 6">
    <name type="scientific">Agathobacter ruminis</name>
    <dbReference type="NCBI Taxonomy" id="1712665"/>
    <lineage>
        <taxon>Bacteria</taxon>
        <taxon>Bacillati</taxon>
        <taxon>Bacillota</taxon>
        <taxon>Clostridia</taxon>
        <taxon>Lachnospirales</taxon>
        <taxon>Lachnospiraceae</taxon>
        <taxon>Agathobacter</taxon>
    </lineage>
</organism>
<keyword evidence="3" id="KW-1133">Transmembrane helix</keyword>
<feature type="transmembrane region" description="Helical" evidence="3">
    <location>
        <begin position="114"/>
        <end position="132"/>
    </location>
</feature>
<dbReference type="SUPFAM" id="SSF58104">
    <property type="entry name" value="Methyl-accepting chemotaxis protein (MCP) signaling domain"/>
    <property type="match status" value="1"/>
</dbReference>
<proteinExistence type="predicted"/>
<dbReference type="InterPro" id="IPR004089">
    <property type="entry name" value="MCPsignal_dom"/>
</dbReference>
<reference evidence="5 6" key="2">
    <citation type="submission" date="2017-10" db="EMBL/GenBank/DDBJ databases">
        <authorList>
            <person name="Banno H."/>
            <person name="Chua N.-H."/>
        </authorList>
    </citation>
    <scope>NUCLEOTIDE SEQUENCE [LARGE SCALE GENOMIC DNA]</scope>
    <source>
        <strain evidence="5 6">JK623</strain>
    </source>
</reference>
<sequence length="491" mass="53734">MEERAKLNKILFVCYETMVVILALAYILEFFKGARTIPYIIMFLLIDLVPGAISGMLYFKDRANALLAAVIAYGFLILYVFVIFTTTSPLAFIYALVLLPAILITNNHIVLRNYSALIVVANIALVVFRIIQDKDTALANSANYEIQVLAVLLTALFAFFGSRVSSKISEDKLNEIREKEISEKQLLDSAINVVTEIIQVSDEIGSQIENLANAVANTKDSMTEVSNGTTNTADSLQQQMVMTNRIQDIIADATALSTEIHNLSQSAFEQVTAGIHGVSELMKSADSSRESSELVIAEMSTLNQRTEEAMRIISLINGIANQTNLLALNASIEAARAGEAGRGFAVVATEITELANQTKTATEDIENIINELRTSSTKASDAVGMLAQLSDKQATLIMQTRDEFTNISESVQGVNENATNQAQQMTLLEQNNQAIVDGIGNLSAVSQEVTASADHTREFTMQNSETTQDIRGNMQTILDVLNTFKEKYIDN</sequence>
<keyword evidence="1 2" id="KW-0807">Transducer</keyword>
<protein>
    <recommendedName>
        <fullName evidence="4">Methyl-accepting transducer domain-containing protein</fullName>
    </recommendedName>
</protein>
<keyword evidence="3" id="KW-0812">Transmembrane</keyword>
<dbReference type="GO" id="GO:0007165">
    <property type="term" value="P:signal transduction"/>
    <property type="evidence" value="ECO:0007669"/>
    <property type="project" value="UniProtKB-KW"/>
</dbReference>
<feature type="transmembrane region" description="Helical" evidence="3">
    <location>
        <begin position="66"/>
        <end position="84"/>
    </location>
</feature>
<evidence type="ECO:0000313" key="5">
    <source>
        <dbReference type="EMBL" id="PHU37839.1"/>
    </source>
</evidence>
<dbReference type="PROSITE" id="PS50111">
    <property type="entry name" value="CHEMOTAXIS_TRANSDUC_2"/>
    <property type="match status" value="1"/>
</dbReference>
<feature type="transmembrane region" description="Helical" evidence="3">
    <location>
        <begin position="12"/>
        <end position="31"/>
    </location>
</feature>